<name>A0A1F2P803_9EURY</name>
<protein>
    <submittedName>
        <fullName evidence="2">Twitching motility protein PilT</fullName>
    </submittedName>
</protein>
<reference evidence="2" key="1">
    <citation type="submission" date="2016-05" db="EMBL/GenBank/DDBJ databases">
        <title>Microbial consortia oxidize butane by reversing methanogenesis.</title>
        <authorList>
            <person name="Laso-Perez R."/>
            <person name="Richter M."/>
            <person name="Wegener G."/>
            <person name="Musat F."/>
        </authorList>
    </citation>
    <scope>NUCLEOTIDE SEQUENCE [LARGE SCALE GENOMIC DNA]</scope>
    <source>
        <strain evidence="2">BOX2</strain>
    </source>
</reference>
<comment type="caution">
    <text evidence="2">The sequence shown here is derived from an EMBL/GenBank/DDBJ whole genome shotgun (WGS) entry which is preliminary data.</text>
</comment>
<gene>
    <name evidence="2" type="ORF">SCAL_001533</name>
</gene>
<evidence type="ECO:0000313" key="3">
    <source>
        <dbReference type="Proteomes" id="UP000186940"/>
    </source>
</evidence>
<dbReference type="STRING" id="1838285.SCAL_001533"/>
<accession>A0A1F2P803</accession>
<sequence length="124" mass="14667">MAEFFADTYALVEILKGSSGYKNYSDRSLITTEFNIFELTYALFRDFGSDTMDMLRLVRDEIEIAYAEDRDYIKASELRLLTNKESKNLSLIDCLGYVYAKRHRIKFLTGDREFEYMENVEYVK</sequence>
<evidence type="ECO:0000313" key="2">
    <source>
        <dbReference type="EMBL" id="OFV67264.1"/>
    </source>
</evidence>
<evidence type="ECO:0000259" key="1">
    <source>
        <dbReference type="Pfam" id="PF01850"/>
    </source>
</evidence>
<dbReference type="Proteomes" id="UP000186940">
    <property type="component" value="Unassembled WGS sequence"/>
</dbReference>
<proteinExistence type="predicted"/>
<keyword evidence="3" id="KW-1185">Reference proteome</keyword>
<dbReference type="Pfam" id="PF01850">
    <property type="entry name" value="PIN"/>
    <property type="match status" value="1"/>
</dbReference>
<dbReference type="Gene3D" id="3.40.50.1010">
    <property type="entry name" value="5'-nuclease"/>
    <property type="match status" value="1"/>
</dbReference>
<dbReference type="SUPFAM" id="SSF88723">
    <property type="entry name" value="PIN domain-like"/>
    <property type="match status" value="1"/>
</dbReference>
<feature type="domain" description="PIN" evidence="1">
    <location>
        <begin position="5"/>
        <end position="117"/>
    </location>
</feature>
<dbReference type="AlphaFoldDB" id="A0A1F2P803"/>
<dbReference type="InterPro" id="IPR029060">
    <property type="entry name" value="PIN-like_dom_sf"/>
</dbReference>
<organism evidence="2 3">
    <name type="scientific">Candidatus Syntropharchaeum caldarium</name>
    <dbReference type="NCBI Taxonomy" id="1838285"/>
    <lineage>
        <taxon>Archaea</taxon>
        <taxon>Methanobacteriati</taxon>
        <taxon>Methanobacteriota</taxon>
        <taxon>Stenosarchaea group</taxon>
        <taxon>Methanomicrobia</taxon>
        <taxon>Methanosarcinales</taxon>
        <taxon>ANME-2 cluster</taxon>
        <taxon>Candidatus Syntropharchaeum</taxon>
    </lineage>
</organism>
<dbReference type="EMBL" id="LYOS01000005">
    <property type="protein sequence ID" value="OFV67264.1"/>
    <property type="molecule type" value="Genomic_DNA"/>
</dbReference>
<dbReference type="InterPro" id="IPR002716">
    <property type="entry name" value="PIN_dom"/>
</dbReference>